<dbReference type="Pfam" id="PF13962">
    <property type="entry name" value="PGG"/>
    <property type="match status" value="1"/>
</dbReference>
<comment type="caution">
    <text evidence="10">The sequence shown here is derived from an EMBL/GenBank/DDBJ whole genome shotgun (WGS) entry which is preliminary data.</text>
</comment>
<evidence type="ECO:0000256" key="8">
    <source>
        <dbReference type="SAM" id="Phobius"/>
    </source>
</evidence>
<reference evidence="10" key="1">
    <citation type="submission" date="2021-01" db="EMBL/GenBank/DDBJ databases">
        <authorList>
            <person name="Lovell J.T."/>
            <person name="Bentley N."/>
            <person name="Bhattarai G."/>
            <person name="Jenkins J.W."/>
            <person name="Sreedasyam A."/>
            <person name="Alarcon Y."/>
            <person name="Bock C."/>
            <person name="Boston L."/>
            <person name="Carlson J."/>
            <person name="Cervantes K."/>
            <person name="Clermont K."/>
            <person name="Krom N."/>
            <person name="Kubenka K."/>
            <person name="Mamidi S."/>
            <person name="Mattison C."/>
            <person name="Monteros M."/>
            <person name="Pisani C."/>
            <person name="Plott C."/>
            <person name="Rajasekar S."/>
            <person name="Rhein H.S."/>
            <person name="Rohla C."/>
            <person name="Song M."/>
            <person name="Hilaire R.S."/>
            <person name="Shu S."/>
            <person name="Wells L."/>
            <person name="Wang X."/>
            <person name="Webber J."/>
            <person name="Heerema R.J."/>
            <person name="Klein P."/>
            <person name="Conner P."/>
            <person name="Grauke L."/>
            <person name="Grimwood J."/>
            <person name="Schmutz J."/>
            <person name="Randall J.J."/>
        </authorList>
    </citation>
    <scope>NUCLEOTIDE SEQUENCE</scope>
    <source>
        <tissue evidence="10">Leaf</tissue>
    </source>
</reference>
<evidence type="ECO:0000256" key="3">
    <source>
        <dbReference type="ARBA" id="ARBA00022737"/>
    </source>
</evidence>
<evidence type="ECO:0000259" key="9">
    <source>
        <dbReference type="Pfam" id="PF13962"/>
    </source>
</evidence>
<keyword evidence="3" id="KW-0677">Repeat</keyword>
<feature type="transmembrane region" description="Helical" evidence="8">
    <location>
        <begin position="454"/>
        <end position="474"/>
    </location>
</feature>
<feature type="transmembrane region" description="Helical" evidence="8">
    <location>
        <begin position="379"/>
        <end position="401"/>
    </location>
</feature>
<feature type="repeat" description="ANK" evidence="7">
    <location>
        <begin position="80"/>
        <end position="112"/>
    </location>
</feature>
<evidence type="ECO:0000256" key="5">
    <source>
        <dbReference type="ARBA" id="ARBA00023043"/>
    </source>
</evidence>
<keyword evidence="5 7" id="KW-0040">ANK repeat</keyword>
<keyword evidence="4 8" id="KW-1133">Transmembrane helix</keyword>
<keyword evidence="2 8" id="KW-0812">Transmembrane</keyword>
<dbReference type="PROSITE" id="PS50297">
    <property type="entry name" value="ANK_REP_REGION"/>
    <property type="match status" value="1"/>
</dbReference>
<feature type="domain" description="PGG" evidence="9">
    <location>
        <begin position="313"/>
        <end position="431"/>
    </location>
</feature>
<protein>
    <recommendedName>
        <fullName evidence="9">PGG domain-containing protein</fullName>
    </recommendedName>
</protein>
<dbReference type="PROSITE" id="PS50088">
    <property type="entry name" value="ANK_REPEAT"/>
    <property type="match status" value="1"/>
</dbReference>
<dbReference type="Proteomes" id="UP000811246">
    <property type="component" value="Chromosome 4"/>
</dbReference>
<keyword evidence="6 8" id="KW-0472">Membrane</keyword>
<dbReference type="PANTHER" id="PTHR24186:SF37">
    <property type="entry name" value="PGG DOMAIN-CONTAINING PROTEIN"/>
    <property type="match status" value="1"/>
</dbReference>
<dbReference type="InterPro" id="IPR002110">
    <property type="entry name" value="Ankyrin_rpt"/>
</dbReference>
<gene>
    <name evidence="10" type="ORF">I3842_04G073000</name>
</gene>
<evidence type="ECO:0000256" key="7">
    <source>
        <dbReference type="PROSITE-ProRule" id="PRU00023"/>
    </source>
</evidence>
<dbReference type="GO" id="GO:0005886">
    <property type="term" value="C:plasma membrane"/>
    <property type="evidence" value="ECO:0007669"/>
    <property type="project" value="TreeGrafter"/>
</dbReference>
<sequence length="497" mass="55468">MDRRRAGEDNNVVAVYEASLNGCVSTLNTLIQRDAMLLHKISLTSFTETPLHIAALLGHVEFTGALLSKKPNLANEVDSLGRTPLHLASAEGHTEIVKLLLQTNAEICLVCDEDERIPLHLASMRGRMEAIKELLFAKPHSIRVELDGCNVLHLCVRYNHLDALKLLVESSINEDDFLTSKDGDGNSILHLATMFKQTKTIKYLLSILEVKREVNATNSMGYTALDVLEFSPRDFKYLRIQDIFKEAGARRRTNLMNSTSSSLGPTVRVDAEAQTAQNTNNEAVQEVQSSRFRKWWRYIRSWSWVKYLKHQGNWIEETRGTLMVVATVIATMTFQAGITPPGGVWQENTTTGGFSCSQPVCEAGTAVLSYAWPLDYTHFLSFNTTSFFASLSVVLLVISGFPLRNKFAIWLLTLAMTTAVTFMALTYLTGVGLVTPDHLLPKFYEMVYPSVGTWIGLLAIVGVVHTIRLFHWILKKIGKFTRGSNTAGPIDHDMVNV</sequence>
<dbReference type="AlphaFoldDB" id="A0A922FBK3"/>
<dbReference type="InterPro" id="IPR026961">
    <property type="entry name" value="PGG_dom"/>
</dbReference>
<evidence type="ECO:0000256" key="2">
    <source>
        <dbReference type="ARBA" id="ARBA00022692"/>
    </source>
</evidence>
<dbReference type="EMBL" id="CM031828">
    <property type="protein sequence ID" value="KAG6716928.1"/>
    <property type="molecule type" value="Genomic_DNA"/>
</dbReference>
<evidence type="ECO:0000313" key="10">
    <source>
        <dbReference type="EMBL" id="KAG6716928.1"/>
    </source>
</evidence>
<name>A0A922FBK3_CARIL</name>
<feature type="transmembrane region" description="Helical" evidence="8">
    <location>
        <begin position="408"/>
        <end position="434"/>
    </location>
</feature>
<proteinExistence type="predicted"/>
<dbReference type="SMART" id="SM00248">
    <property type="entry name" value="ANK"/>
    <property type="match status" value="6"/>
</dbReference>
<feature type="transmembrane region" description="Helical" evidence="8">
    <location>
        <begin position="320"/>
        <end position="338"/>
    </location>
</feature>
<comment type="subcellular location">
    <subcellularLocation>
        <location evidence="1">Membrane</location>
        <topology evidence="1">Multi-pass membrane protein</topology>
    </subcellularLocation>
</comment>
<organism evidence="10 11">
    <name type="scientific">Carya illinoinensis</name>
    <name type="common">Pecan</name>
    <dbReference type="NCBI Taxonomy" id="32201"/>
    <lineage>
        <taxon>Eukaryota</taxon>
        <taxon>Viridiplantae</taxon>
        <taxon>Streptophyta</taxon>
        <taxon>Embryophyta</taxon>
        <taxon>Tracheophyta</taxon>
        <taxon>Spermatophyta</taxon>
        <taxon>Magnoliopsida</taxon>
        <taxon>eudicotyledons</taxon>
        <taxon>Gunneridae</taxon>
        <taxon>Pentapetalae</taxon>
        <taxon>rosids</taxon>
        <taxon>fabids</taxon>
        <taxon>Fagales</taxon>
        <taxon>Juglandaceae</taxon>
        <taxon>Carya</taxon>
    </lineage>
</organism>
<evidence type="ECO:0000256" key="1">
    <source>
        <dbReference type="ARBA" id="ARBA00004141"/>
    </source>
</evidence>
<dbReference type="Pfam" id="PF12796">
    <property type="entry name" value="Ank_2"/>
    <property type="match status" value="2"/>
</dbReference>
<accession>A0A922FBK3</accession>
<evidence type="ECO:0000256" key="4">
    <source>
        <dbReference type="ARBA" id="ARBA00022989"/>
    </source>
</evidence>
<evidence type="ECO:0000313" key="11">
    <source>
        <dbReference type="Proteomes" id="UP000811246"/>
    </source>
</evidence>
<dbReference type="PANTHER" id="PTHR24186">
    <property type="entry name" value="PROTEIN PHOSPHATASE 1 REGULATORY SUBUNIT"/>
    <property type="match status" value="1"/>
</dbReference>
<evidence type="ECO:0000256" key="6">
    <source>
        <dbReference type="ARBA" id="ARBA00023136"/>
    </source>
</evidence>